<dbReference type="AlphaFoldDB" id="A0A1C3VEK3"/>
<keyword evidence="3" id="KW-1185">Reference proteome</keyword>
<dbReference type="EMBL" id="FMAG01000003">
    <property type="protein sequence ID" value="SCB26037.1"/>
    <property type="molecule type" value="Genomic_DNA"/>
</dbReference>
<evidence type="ECO:0008006" key="4">
    <source>
        <dbReference type="Google" id="ProtNLM"/>
    </source>
</evidence>
<proteinExistence type="predicted"/>
<organism evidence="2 3">
    <name type="scientific">Rhizobium multihospitium</name>
    <dbReference type="NCBI Taxonomy" id="410764"/>
    <lineage>
        <taxon>Bacteria</taxon>
        <taxon>Pseudomonadati</taxon>
        <taxon>Pseudomonadota</taxon>
        <taxon>Alphaproteobacteria</taxon>
        <taxon>Hyphomicrobiales</taxon>
        <taxon>Rhizobiaceae</taxon>
        <taxon>Rhizobium/Agrobacterium group</taxon>
        <taxon>Rhizobium</taxon>
    </lineage>
</organism>
<keyword evidence="1" id="KW-0732">Signal</keyword>
<dbReference type="Proteomes" id="UP000199101">
    <property type="component" value="Unassembled WGS sequence"/>
</dbReference>
<feature type="signal peptide" evidence="1">
    <location>
        <begin position="1"/>
        <end position="22"/>
    </location>
</feature>
<protein>
    <recommendedName>
        <fullName evidence="4">DUF945 domain-containing protein</fullName>
    </recommendedName>
</protein>
<reference evidence="3" key="1">
    <citation type="submission" date="2016-08" db="EMBL/GenBank/DDBJ databases">
        <authorList>
            <person name="Varghese N."/>
            <person name="Submissions Spin"/>
        </authorList>
    </citation>
    <scope>NUCLEOTIDE SEQUENCE [LARGE SCALE GENOMIC DNA]</scope>
    <source>
        <strain evidence="3">HAMBI 2975</strain>
    </source>
</reference>
<evidence type="ECO:0000313" key="2">
    <source>
        <dbReference type="EMBL" id="SCB26037.1"/>
    </source>
</evidence>
<dbReference type="OrthoDB" id="8301995at2"/>
<dbReference type="RefSeq" id="WP_092711658.1">
    <property type="nucleotide sequence ID" value="NZ_FMAG01000003.1"/>
</dbReference>
<sequence length="486" mass="52219">MRFKAVATAAVLAAGVAGVVQAADVSEQGAKDLYGNLTYFLPDDIAKSGAISVKPVSTHYEVTYDVQKLLDKLNVSDFAISGLKPLMMLATPLDSGLWNIEGNNAFDVTVRSKPGSSPDGEFRYALASSTFQGVFDPALHYLRSMDMKGTGFTFTTKTTDEDKSVQKNDATADSIVYTLSSADSGEPGRLDLKMNGSLQSLYDKISADDATLGEIKIAAIDFNMGATKLPLKAVNSLLQFVSEHKDQKTLSDADSKAVKALLMDAMPIVGSFEESVAIKDIAVTTPFGNGGLQKMGYFFKVAGPANAMNADFGLNAEKLALETGLVPEDYIAFIPDTADIQVQVPNLNFSALAEIFQQADFKNPESDKALDEKLQKAMFPDGTMTINFPKISAVSGLYDVEASGSMRGWLTEKDRVAMKMTVLARDLDKTIAAIQEAAKTKADLSQLSFGLMMAKGFAKTDADGRSRWDIDLSDDGHVTVNGQVMK</sequence>
<dbReference type="STRING" id="410764.GA0061103_3597"/>
<name>A0A1C3VEK3_9HYPH</name>
<evidence type="ECO:0000313" key="3">
    <source>
        <dbReference type="Proteomes" id="UP000199101"/>
    </source>
</evidence>
<accession>A0A1C3VEK3</accession>
<feature type="chain" id="PRO_5008684166" description="DUF945 domain-containing protein" evidence="1">
    <location>
        <begin position="23"/>
        <end position="486"/>
    </location>
</feature>
<evidence type="ECO:0000256" key="1">
    <source>
        <dbReference type="SAM" id="SignalP"/>
    </source>
</evidence>
<gene>
    <name evidence="2" type="ORF">GA0061103_3597</name>
</gene>